<proteinExistence type="predicted"/>
<gene>
    <name evidence="1" type="ORF">BN1180_03412</name>
</gene>
<dbReference type="Proteomes" id="UP000182110">
    <property type="component" value="Unassembled WGS sequence"/>
</dbReference>
<sequence>MEMIISKNILVMGKMTEAVERLENLMYELMEE</sequence>
<reference evidence="1 2" key="1">
    <citation type="journal article" date="2014" name="Genome Announc.">
        <title>Genome Sequence of Bacillus simplex Strain P558, Isolated from a Human Fecal Sample.</title>
        <authorList>
            <person name="Croce O."/>
            <person name="Hugon P."/>
            <person name="Lagier J.C."/>
            <person name="Bibi F."/>
            <person name="Robert C."/>
            <person name="Azhar E.I."/>
            <person name="Raoult D."/>
            <person name="Fournier P.E."/>
        </authorList>
    </citation>
    <scope>NUCLEOTIDE SEQUENCE [LARGE SCALE GENOMIC DNA]</scope>
    <source>
        <strain evidence="1 2">P558</strain>
    </source>
</reference>
<evidence type="ECO:0000313" key="2">
    <source>
        <dbReference type="Proteomes" id="UP000182110"/>
    </source>
</evidence>
<dbReference type="AlphaFoldDB" id="A0AAN2PIB0"/>
<organism evidence="1 2">
    <name type="scientific">Peribacillus simplex</name>
    <dbReference type="NCBI Taxonomy" id="1478"/>
    <lineage>
        <taxon>Bacteria</taxon>
        <taxon>Bacillati</taxon>
        <taxon>Bacillota</taxon>
        <taxon>Bacilli</taxon>
        <taxon>Bacillales</taxon>
        <taxon>Bacillaceae</taxon>
        <taxon>Peribacillus</taxon>
    </lineage>
</organism>
<evidence type="ECO:0000313" key="1">
    <source>
        <dbReference type="EMBL" id="CEG33240.1"/>
    </source>
</evidence>
<accession>A0AAN2PIB0</accession>
<dbReference type="EMBL" id="CCXW01000001">
    <property type="protein sequence ID" value="CEG33240.1"/>
    <property type="molecule type" value="Genomic_DNA"/>
</dbReference>
<name>A0AAN2PIB0_9BACI</name>
<protein>
    <submittedName>
        <fullName evidence="1">Uncharacterized protein</fullName>
    </submittedName>
</protein>
<comment type="caution">
    <text evidence="1">The sequence shown here is derived from an EMBL/GenBank/DDBJ whole genome shotgun (WGS) entry which is preliminary data.</text>
</comment>
<keyword evidence="2" id="KW-1185">Reference proteome</keyword>